<evidence type="ECO:0000256" key="4">
    <source>
        <dbReference type="ARBA" id="ARBA00023049"/>
    </source>
</evidence>
<protein>
    <submittedName>
        <fullName evidence="7">Xaa-Pro dipeptidase</fullName>
    </submittedName>
</protein>
<dbReference type="InterPro" id="IPR050659">
    <property type="entry name" value="Peptidase_M24B"/>
</dbReference>
<dbReference type="STRING" id="163.SAMN04487775_101503"/>
<comment type="similarity">
    <text evidence="5">Belongs to the peptidase M24B family.</text>
</comment>
<accession>A0A1H9HMQ1</accession>
<keyword evidence="2 5" id="KW-0479">Metal-binding</keyword>
<dbReference type="Pfam" id="PF00557">
    <property type="entry name" value="Peptidase_M24"/>
    <property type="match status" value="1"/>
</dbReference>
<dbReference type="EMBL" id="FOFU01000007">
    <property type="protein sequence ID" value="SEQ63629.1"/>
    <property type="molecule type" value="Genomic_DNA"/>
</dbReference>
<dbReference type="SUPFAM" id="SSF55920">
    <property type="entry name" value="Creatinase/aminopeptidase"/>
    <property type="match status" value="1"/>
</dbReference>
<dbReference type="AlphaFoldDB" id="A0A1H9HMQ1"/>
<reference evidence="7 8" key="1">
    <citation type="submission" date="2016-10" db="EMBL/GenBank/DDBJ databases">
        <authorList>
            <person name="de Groot N.N."/>
        </authorList>
    </citation>
    <scope>NUCLEOTIDE SEQUENCE [LARGE SCALE GENOMIC DNA]</scope>
    <source>
        <strain evidence="7 8">B25</strain>
    </source>
</reference>
<keyword evidence="8" id="KW-1185">Reference proteome</keyword>
<dbReference type="PANTHER" id="PTHR46112:SF2">
    <property type="entry name" value="XAA-PRO AMINOPEPTIDASE P-RELATED"/>
    <property type="match status" value="1"/>
</dbReference>
<feature type="domain" description="Peptidase M24" evidence="6">
    <location>
        <begin position="161"/>
        <end position="368"/>
    </location>
</feature>
<dbReference type="GO" id="GO:0006508">
    <property type="term" value="P:proteolysis"/>
    <property type="evidence" value="ECO:0007669"/>
    <property type="project" value="UniProtKB-KW"/>
</dbReference>
<dbReference type="GO" id="GO:0008237">
    <property type="term" value="F:metallopeptidase activity"/>
    <property type="evidence" value="ECO:0007669"/>
    <property type="project" value="UniProtKB-KW"/>
</dbReference>
<keyword evidence="3" id="KW-0378">Hydrolase</keyword>
<evidence type="ECO:0000256" key="1">
    <source>
        <dbReference type="ARBA" id="ARBA00022670"/>
    </source>
</evidence>
<evidence type="ECO:0000259" key="6">
    <source>
        <dbReference type="Pfam" id="PF00557"/>
    </source>
</evidence>
<keyword evidence="1" id="KW-0645">Protease</keyword>
<dbReference type="InterPro" id="IPR036005">
    <property type="entry name" value="Creatinase/aminopeptidase-like"/>
</dbReference>
<organism evidence="7 8">
    <name type="scientific">Treponema bryantii</name>
    <dbReference type="NCBI Taxonomy" id="163"/>
    <lineage>
        <taxon>Bacteria</taxon>
        <taxon>Pseudomonadati</taxon>
        <taxon>Spirochaetota</taxon>
        <taxon>Spirochaetia</taxon>
        <taxon>Spirochaetales</taxon>
        <taxon>Treponemataceae</taxon>
        <taxon>Treponema</taxon>
    </lineage>
</organism>
<dbReference type="PROSITE" id="PS00491">
    <property type="entry name" value="PROLINE_PEPTIDASE"/>
    <property type="match status" value="1"/>
</dbReference>
<dbReference type="GO" id="GO:0046872">
    <property type="term" value="F:metal ion binding"/>
    <property type="evidence" value="ECO:0007669"/>
    <property type="project" value="UniProtKB-KW"/>
</dbReference>
<keyword evidence="4" id="KW-0482">Metalloprotease</keyword>
<evidence type="ECO:0000256" key="5">
    <source>
        <dbReference type="RuleBase" id="RU000590"/>
    </source>
</evidence>
<sequence length="383" mass="43233">MKEYSKEELKEIYKARRNVLAAKLRETETGACVFVDSEEHRDPAVAYYTNHANDAVLVIFSDGYSVLIAWDENLAKQNAFYDKLVPFMRYKNEAKDAVKAILNACYTHGENSKVELPPYLTYPDYLKFIDALENYDCRCKEDGIHKFVVDCRMIKDEYEIECTKEAARIGDLIIDEIEKQVIKGKIKTETDVALLIERRLREHGCQRTGFDTLAAGPSRSFAIHAFPGYTAAEWPAQGLSILDFGVVYNGYTSDTTLTIAKGPLTKEQEKQLDLVQKAYDEALKLYKPGRPIIDAAKKCDAVFAAAKRKMPHGLGHAVGLEIHELPRVNLRATPEMLFKPGMILTCEPGLYDVEIGGTRLENDVLITEDGNEVITHSRIIRID</sequence>
<evidence type="ECO:0000313" key="7">
    <source>
        <dbReference type="EMBL" id="SEQ63629.1"/>
    </source>
</evidence>
<proteinExistence type="inferred from homology"/>
<evidence type="ECO:0000256" key="2">
    <source>
        <dbReference type="ARBA" id="ARBA00022723"/>
    </source>
</evidence>
<dbReference type="InterPro" id="IPR001131">
    <property type="entry name" value="Peptidase_M24B_aminopep-P_CS"/>
</dbReference>
<gene>
    <name evidence="7" type="ORF">SAMN04487977_10776</name>
</gene>
<dbReference type="PANTHER" id="PTHR46112">
    <property type="entry name" value="AMINOPEPTIDASE"/>
    <property type="match status" value="1"/>
</dbReference>
<dbReference type="Gene3D" id="3.90.230.10">
    <property type="entry name" value="Creatinase/methionine aminopeptidase superfamily"/>
    <property type="match status" value="1"/>
</dbReference>
<dbReference type="OrthoDB" id="9806388at2"/>
<evidence type="ECO:0000256" key="3">
    <source>
        <dbReference type="ARBA" id="ARBA00022801"/>
    </source>
</evidence>
<dbReference type="RefSeq" id="WP_074644441.1">
    <property type="nucleotide sequence ID" value="NZ_AP025286.1"/>
</dbReference>
<dbReference type="Proteomes" id="UP000182360">
    <property type="component" value="Unassembled WGS sequence"/>
</dbReference>
<dbReference type="InterPro" id="IPR000994">
    <property type="entry name" value="Pept_M24"/>
</dbReference>
<name>A0A1H9HMQ1_9SPIR</name>
<evidence type="ECO:0000313" key="8">
    <source>
        <dbReference type="Proteomes" id="UP000182360"/>
    </source>
</evidence>